<keyword evidence="6" id="KW-0963">Cytoplasm</keyword>
<dbReference type="FunFam" id="2.60.40.150:FF:000255">
    <property type="entry name" value="Uncharacterized protein, isoform A"/>
    <property type="match status" value="1"/>
</dbReference>
<dbReference type="InterPro" id="IPR006608">
    <property type="entry name" value="CC2D1A/B_DM14"/>
</dbReference>
<dbReference type="GO" id="GO:0005768">
    <property type="term" value="C:endosome"/>
    <property type="evidence" value="ECO:0007669"/>
    <property type="project" value="UniProtKB-SubCell"/>
</dbReference>
<organism evidence="15 16">
    <name type="scientific">Tenebrio molitor</name>
    <name type="common">Yellow mealworm beetle</name>
    <dbReference type="NCBI Taxonomy" id="7067"/>
    <lineage>
        <taxon>Eukaryota</taxon>
        <taxon>Metazoa</taxon>
        <taxon>Ecdysozoa</taxon>
        <taxon>Arthropoda</taxon>
        <taxon>Hexapoda</taxon>
        <taxon>Insecta</taxon>
        <taxon>Pterygota</taxon>
        <taxon>Neoptera</taxon>
        <taxon>Endopterygota</taxon>
        <taxon>Coleoptera</taxon>
        <taxon>Polyphaga</taxon>
        <taxon>Cucujiformia</taxon>
        <taxon>Tenebrionidae</taxon>
        <taxon>Tenebrio</taxon>
    </lineage>
</organism>
<feature type="compositionally biased region" description="Pro residues" evidence="13">
    <location>
        <begin position="835"/>
        <end position="845"/>
    </location>
</feature>
<evidence type="ECO:0000256" key="6">
    <source>
        <dbReference type="ARBA" id="ARBA00022490"/>
    </source>
</evidence>
<evidence type="ECO:0000256" key="4">
    <source>
        <dbReference type="ARBA" id="ARBA00010672"/>
    </source>
</evidence>
<feature type="compositionally biased region" description="Polar residues" evidence="13">
    <location>
        <begin position="70"/>
        <end position="90"/>
    </location>
</feature>
<comment type="caution">
    <text evidence="15">The sequence shown here is derived from an EMBL/GenBank/DDBJ whole genome shotgun (WGS) entry which is preliminary data.</text>
</comment>
<reference evidence="15" key="2">
    <citation type="submission" date="2021-08" db="EMBL/GenBank/DDBJ databases">
        <authorList>
            <person name="Eriksson T."/>
        </authorList>
    </citation>
    <scope>NUCLEOTIDE SEQUENCE</scope>
    <source>
        <strain evidence="15">Stoneville</strain>
        <tissue evidence="15">Whole head</tissue>
    </source>
</reference>
<keyword evidence="7" id="KW-0967">Endosome</keyword>
<dbReference type="Proteomes" id="UP000719412">
    <property type="component" value="Unassembled WGS sequence"/>
</dbReference>
<gene>
    <name evidence="15" type="ORF">GEV33_009363</name>
</gene>
<protein>
    <recommendedName>
        <fullName evidence="11">Coiled-coil and C2 domain-containing protein 1-like</fullName>
    </recommendedName>
    <alternativeName>
        <fullName evidence="12">Lethal (2) giant discs 1 protein</fullName>
    </alternativeName>
</protein>
<comment type="subcellular location">
    <subcellularLocation>
        <location evidence="9">Apicolateral cell membrane</location>
        <topology evidence="9">Peripheral membrane protein</topology>
        <orientation evidence="9">Cytoplasmic side</orientation>
    </subcellularLocation>
    <subcellularLocation>
        <location evidence="3">Cytoplasm</location>
        <location evidence="3">Cell cortex</location>
    </subcellularLocation>
    <subcellularLocation>
        <location evidence="2">Cytoplasm</location>
        <location evidence="2">Cytosol</location>
    </subcellularLocation>
    <subcellularLocation>
        <location evidence="1">Endosome</location>
    </subcellularLocation>
</comment>
<dbReference type="GO" id="GO:0005829">
    <property type="term" value="C:cytosol"/>
    <property type="evidence" value="ECO:0007669"/>
    <property type="project" value="UniProtKB-SubCell"/>
</dbReference>
<evidence type="ECO:0000259" key="14">
    <source>
        <dbReference type="PROSITE" id="PS50004"/>
    </source>
</evidence>
<dbReference type="EMBL" id="JABDTM020025283">
    <property type="protein sequence ID" value="KAH0813428.1"/>
    <property type="molecule type" value="Genomic_DNA"/>
</dbReference>
<comment type="subunit">
    <text evidence="10">Interacts (via DM14 domains 1 and 3) with shrb; the interaction is direct and blocks access to the surface involved in shrb polymerization. This interaction may be required for the ESCRT-III complex role in multivesicular body formation.</text>
</comment>
<feature type="compositionally biased region" description="Low complexity" evidence="13">
    <location>
        <begin position="103"/>
        <end position="118"/>
    </location>
</feature>
<evidence type="ECO:0000256" key="9">
    <source>
        <dbReference type="ARBA" id="ARBA00060477"/>
    </source>
</evidence>
<reference evidence="15" key="1">
    <citation type="journal article" date="2020" name="J Insects Food Feed">
        <title>The yellow mealworm (Tenebrio molitor) genome: a resource for the emerging insects as food and feed industry.</title>
        <authorList>
            <person name="Eriksson T."/>
            <person name="Andere A."/>
            <person name="Kelstrup H."/>
            <person name="Emery V."/>
            <person name="Picard C."/>
        </authorList>
    </citation>
    <scope>NUCLEOTIDE SEQUENCE</scope>
    <source>
        <strain evidence="15">Stoneville</strain>
        <tissue evidence="15">Whole head</tissue>
    </source>
</reference>
<dbReference type="Pfam" id="PF21539">
    <property type="entry name" value="Med15_C"/>
    <property type="match status" value="1"/>
</dbReference>
<proteinExistence type="inferred from homology"/>
<evidence type="ECO:0000256" key="1">
    <source>
        <dbReference type="ARBA" id="ARBA00004177"/>
    </source>
</evidence>
<dbReference type="Pfam" id="PF00168">
    <property type="entry name" value="C2"/>
    <property type="match status" value="1"/>
</dbReference>
<dbReference type="SMART" id="SM00685">
    <property type="entry name" value="DM14"/>
    <property type="match status" value="4"/>
</dbReference>
<accession>A0A8J6LBL6</accession>
<evidence type="ECO:0000313" key="15">
    <source>
        <dbReference type="EMBL" id="KAH0813428.1"/>
    </source>
</evidence>
<dbReference type="Gene3D" id="2.60.40.150">
    <property type="entry name" value="C2 domain"/>
    <property type="match status" value="1"/>
</dbReference>
<dbReference type="InterPro" id="IPR000008">
    <property type="entry name" value="C2_dom"/>
</dbReference>
<dbReference type="PANTHER" id="PTHR13076">
    <property type="entry name" value="COILED-COIL AND C2 DOMAIN-CONTAINING PROTEIN 1-LIKE"/>
    <property type="match status" value="1"/>
</dbReference>
<feature type="compositionally biased region" description="Low complexity" evidence="13">
    <location>
        <begin position="864"/>
        <end position="874"/>
    </location>
</feature>
<feature type="domain" description="C2" evidence="14">
    <location>
        <begin position="1036"/>
        <end position="1166"/>
    </location>
</feature>
<evidence type="ECO:0000256" key="7">
    <source>
        <dbReference type="ARBA" id="ARBA00022753"/>
    </source>
</evidence>
<feature type="region of interest" description="Disordered" evidence="13">
    <location>
        <begin position="716"/>
        <end position="752"/>
    </location>
</feature>
<feature type="region of interest" description="Disordered" evidence="13">
    <location>
        <begin position="59"/>
        <end position="149"/>
    </location>
</feature>
<dbReference type="AlphaFoldDB" id="A0A8J6LBL6"/>
<evidence type="ECO:0000256" key="10">
    <source>
        <dbReference type="ARBA" id="ARBA00064508"/>
    </source>
</evidence>
<dbReference type="GO" id="GO:0016327">
    <property type="term" value="C:apicolateral plasma membrane"/>
    <property type="evidence" value="ECO:0007669"/>
    <property type="project" value="UniProtKB-SubCell"/>
</dbReference>
<feature type="region of interest" description="Disordered" evidence="13">
    <location>
        <begin position="509"/>
        <end position="560"/>
    </location>
</feature>
<dbReference type="SUPFAM" id="SSF49562">
    <property type="entry name" value="C2 domain (Calcium/lipid-binding domain, CaLB)"/>
    <property type="match status" value="1"/>
</dbReference>
<dbReference type="InterPro" id="IPR048385">
    <property type="entry name" value="Med15_central"/>
</dbReference>
<keyword evidence="5" id="KW-1003">Cell membrane</keyword>
<dbReference type="SMART" id="SM00239">
    <property type="entry name" value="C2"/>
    <property type="match status" value="1"/>
</dbReference>
<evidence type="ECO:0000256" key="5">
    <source>
        <dbReference type="ARBA" id="ARBA00022475"/>
    </source>
</evidence>
<dbReference type="Pfam" id="PF21528">
    <property type="entry name" value="CC2D1A-B_DM14"/>
    <property type="match status" value="3"/>
</dbReference>
<dbReference type="InterPro" id="IPR037772">
    <property type="entry name" value="C2_Freud"/>
</dbReference>
<name>A0A8J6LBL6_TENMO</name>
<keyword evidence="8" id="KW-0472">Membrane</keyword>
<evidence type="ECO:0000256" key="13">
    <source>
        <dbReference type="SAM" id="MobiDB-lite"/>
    </source>
</evidence>
<evidence type="ECO:0000256" key="8">
    <source>
        <dbReference type="ARBA" id="ARBA00023136"/>
    </source>
</evidence>
<dbReference type="GO" id="GO:0001227">
    <property type="term" value="F:DNA-binding transcription repressor activity, RNA polymerase II-specific"/>
    <property type="evidence" value="ECO:0007669"/>
    <property type="project" value="InterPro"/>
</dbReference>
<dbReference type="PANTHER" id="PTHR13076:SF9">
    <property type="entry name" value="COILED-COIL AND C2 DOMAIN-CONTAINING PROTEIN 1-LIKE"/>
    <property type="match status" value="1"/>
</dbReference>
<feature type="compositionally biased region" description="Pro residues" evidence="13">
    <location>
        <begin position="629"/>
        <end position="660"/>
    </location>
</feature>
<feature type="region of interest" description="Disordered" evidence="13">
    <location>
        <begin position="799"/>
        <end position="880"/>
    </location>
</feature>
<comment type="similarity">
    <text evidence="4">Belongs to the CC2D1 family.</text>
</comment>
<evidence type="ECO:0000313" key="16">
    <source>
        <dbReference type="Proteomes" id="UP000719412"/>
    </source>
</evidence>
<dbReference type="InterPro" id="IPR035892">
    <property type="entry name" value="C2_domain_sf"/>
</dbReference>
<dbReference type="Pfam" id="PF21538">
    <property type="entry name" value="Med15_M"/>
    <property type="match status" value="1"/>
</dbReference>
<feature type="compositionally biased region" description="Polar residues" evidence="13">
    <location>
        <begin position="133"/>
        <end position="148"/>
    </location>
</feature>
<dbReference type="InterPro" id="IPR048386">
    <property type="entry name" value="Med15_C"/>
</dbReference>
<evidence type="ECO:0000256" key="3">
    <source>
        <dbReference type="ARBA" id="ARBA00004544"/>
    </source>
</evidence>
<feature type="region of interest" description="Disordered" evidence="13">
    <location>
        <begin position="593"/>
        <end position="663"/>
    </location>
</feature>
<feature type="compositionally biased region" description="Acidic residues" evidence="13">
    <location>
        <begin position="512"/>
        <end position="525"/>
    </location>
</feature>
<dbReference type="CDD" id="cd08690">
    <property type="entry name" value="C2_Freud-1"/>
    <property type="match status" value="1"/>
</dbReference>
<dbReference type="InterPro" id="IPR039725">
    <property type="entry name" value="CC2D1A/B"/>
</dbReference>
<sequence>MPNQIASQMQGPVQNQIGNQMTNQLSGQIQMGGPMQGPMGSQIPNQMMGQIQGNKPGTIMMNAPNAGFPRNSTPNQFLRQSPSPSVQSPAGLSGPPPSNQMVASPALAPSPSSQMSLLGAGGPPRSVGMVPSPGSSLNTPGQPNQSPMGMQDEQAYREKVRQLSKYIEPLRKMIARMGNDGEHVEKLSKMKKLLEILSNPQQRMPLETLKKCEVVLEKLDFKRSDGSVPTSTTAHLPSKEQHVFNPLLEAVNNNLQSSVINHTLHRTFGPTLEALFGPEIKLVPPLKKMRTEEPTSEIPDVLQGEIARLDQRFKVSLDPNQQPGSKSIQLTCWLDDKQLPCVPPISLVVPEDYPKSAPSCHMAAHEYNATQFLSAVQTALVARIKKLPKYFSVSQLLDTWEMSVRQASAPRHVPVFPTTLLMGLGRKAERSKKDRSGRDLSQFGIFDYSTPDLKLGVGVNDAEAEATDSDLEAELAALAGGGAPKPKRPPRKKIPDADLDAMVAESIKDIPSDEELSGDDDDPDLLNELSNITGEEPQEEEQASPEESSSDVGKLLNDRLKMYEEAERNAKAAGESSRARRFNRGLKTIKDLIKQANAGRSINNDDIPPEVSTGAKKPVSNDTNDSPTSPEPTRPAPPVPTEPEPVPETTPEETPSPPPQVDTQVVEMLTERRNQYKIAALRAKKSGDNATAISYIKIAKQFETVIAAVMNGQPVDLSRMPEPPPDSSEKVEEVAVQSDSVPEIPAPEEEEDTLIMASSVKEALEQRMAFYKKQEERAKEQENASKIRRMGRIVKQYEQAMKAHKAGKPVPVDELPTPPGYGPIPVEGGEAPKAAPAPKPTPAPAPAAAGSSQPVKPTAPPRSQPSSSQTTRITGNQVPNSRAEKQLILLLAKQKQFKEAALNAKRKGEIDQAKEFLRTAKGFEPLIEAASCGLPVDLSTLPVSPSAKSQLDNEYDIVMTEECTESDNSNADVLTRLESQLTKQLKMCLSTRDHNKALGDVAGTNRFERLALNVTKDLDLVRLAHRTPGAGVPKFHYENKDFSIVKSFTDLGENDLELTVVRGICYSCNNPKEIDTYVKFDFPFPQDEPFSQRTATVKDTNSPDYNATFTIPIQRTARTCQRVFKRQSVKFEVYSKGGFFRGDTLIGTATVKLQQLETQCELHDSFDLLEGRKKVGGKLEVRFRLRHPIVSQQVEQVHEKWLVIDN</sequence>
<dbReference type="GO" id="GO:0005938">
    <property type="term" value="C:cell cortex"/>
    <property type="evidence" value="ECO:0007669"/>
    <property type="project" value="UniProtKB-SubCell"/>
</dbReference>
<dbReference type="PROSITE" id="PS50004">
    <property type="entry name" value="C2"/>
    <property type="match status" value="1"/>
</dbReference>
<evidence type="ECO:0000256" key="12">
    <source>
        <dbReference type="ARBA" id="ARBA00078474"/>
    </source>
</evidence>
<evidence type="ECO:0000256" key="11">
    <source>
        <dbReference type="ARBA" id="ARBA00070780"/>
    </source>
</evidence>
<evidence type="ECO:0000256" key="2">
    <source>
        <dbReference type="ARBA" id="ARBA00004514"/>
    </source>
</evidence>
<keyword evidence="16" id="KW-1185">Reference proteome</keyword>